<dbReference type="GO" id="GO:0000981">
    <property type="term" value="F:DNA-binding transcription factor activity, RNA polymerase II-specific"/>
    <property type="evidence" value="ECO:0007669"/>
    <property type="project" value="InterPro"/>
</dbReference>
<dbReference type="PANTHER" id="PTHR31668:SF4">
    <property type="entry name" value="TRANSCRIPTIONAL ACTIVATOR PROTEIN DAL81"/>
    <property type="match status" value="1"/>
</dbReference>
<dbReference type="InterPro" id="IPR036864">
    <property type="entry name" value="Zn2-C6_fun-type_DNA-bd_sf"/>
</dbReference>
<dbReference type="SUPFAM" id="SSF57701">
    <property type="entry name" value="Zn2/Cys6 DNA-binding domain"/>
    <property type="match status" value="1"/>
</dbReference>
<evidence type="ECO:0000256" key="3">
    <source>
        <dbReference type="SAM" id="MobiDB-lite"/>
    </source>
</evidence>
<name>A0A3D8RFW7_9HELO</name>
<feature type="region of interest" description="Disordered" evidence="3">
    <location>
        <begin position="601"/>
        <end position="633"/>
    </location>
</feature>
<dbReference type="PROSITE" id="PS00463">
    <property type="entry name" value="ZN2_CY6_FUNGAL_1"/>
    <property type="match status" value="1"/>
</dbReference>
<dbReference type="Pfam" id="PF00172">
    <property type="entry name" value="Zn_clus"/>
    <property type="match status" value="1"/>
</dbReference>
<dbReference type="GO" id="GO:0003677">
    <property type="term" value="F:DNA binding"/>
    <property type="evidence" value="ECO:0007669"/>
    <property type="project" value="InterPro"/>
</dbReference>
<gene>
    <name evidence="5" type="ORF">BP6252_06860</name>
</gene>
<protein>
    <recommendedName>
        <fullName evidence="4">Zn(2)-C6 fungal-type domain-containing protein</fullName>
    </recommendedName>
</protein>
<dbReference type="SMART" id="SM00066">
    <property type="entry name" value="GAL4"/>
    <property type="match status" value="1"/>
</dbReference>
<dbReference type="GO" id="GO:0006351">
    <property type="term" value="P:DNA-templated transcription"/>
    <property type="evidence" value="ECO:0007669"/>
    <property type="project" value="InterPro"/>
</dbReference>
<dbReference type="AlphaFoldDB" id="A0A3D8RFW7"/>
<feature type="region of interest" description="Disordered" evidence="3">
    <location>
        <begin position="1"/>
        <end position="23"/>
    </location>
</feature>
<dbReference type="InterPro" id="IPR050797">
    <property type="entry name" value="Carb_Metab_Trans_Reg"/>
</dbReference>
<dbReference type="InterPro" id="IPR007219">
    <property type="entry name" value="XnlR_reg_dom"/>
</dbReference>
<keyword evidence="1" id="KW-0479">Metal-binding</keyword>
<feature type="compositionally biased region" description="Polar residues" evidence="3">
    <location>
        <begin position="608"/>
        <end position="633"/>
    </location>
</feature>
<reference evidence="5 6" key="1">
    <citation type="journal article" date="2018" name="IMA Fungus">
        <title>IMA Genome-F 9: Draft genome sequence of Annulohypoxylon stygium, Aspergillus mulundensis, Berkeleyomyces basicola (syn. Thielaviopsis basicola), Ceratocystis smalleyi, two Cercospora beticola strains, Coleophoma cylindrospora, Fusarium fracticaudum, Phialophora cf. hyalina, and Morchella septimelata.</title>
        <authorList>
            <person name="Wingfield B.D."/>
            <person name="Bills G.F."/>
            <person name="Dong Y."/>
            <person name="Huang W."/>
            <person name="Nel W.J."/>
            <person name="Swalarsk-Parry B.S."/>
            <person name="Vaghefi N."/>
            <person name="Wilken P.M."/>
            <person name="An Z."/>
            <person name="de Beer Z.W."/>
            <person name="De Vos L."/>
            <person name="Chen L."/>
            <person name="Duong T.A."/>
            <person name="Gao Y."/>
            <person name="Hammerbacher A."/>
            <person name="Kikkert J.R."/>
            <person name="Li Y."/>
            <person name="Li H."/>
            <person name="Li K."/>
            <person name="Li Q."/>
            <person name="Liu X."/>
            <person name="Ma X."/>
            <person name="Naidoo K."/>
            <person name="Pethybridge S.J."/>
            <person name="Sun J."/>
            <person name="Steenkamp E.T."/>
            <person name="van der Nest M.A."/>
            <person name="van Wyk S."/>
            <person name="Wingfield M.J."/>
            <person name="Xiong C."/>
            <person name="Yue Q."/>
            <person name="Zhang X."/>
        </authorList>
    </citation>
    <scope>NUCLEOTIDE SEQUENCE [LARGE SCALE GENOMIC DNA]</scope>
    <source>
        <strain evidence="5 6">BP6252</strain>
    </source>
</reference>
<dbReference type="OrthoDB" id="2264294at2759"/>
<dbReference type="CDD" id="cd00067">
    <property type="entry name" value="GAL4"/>
    <property type="match status" value="1"/>
</dbReference>
<dbReference type="GO" id="GO:0005634">
    <property type="term" value="C:nucleus"/>
    <property type="evidence" value="ECO:0007669"/>
    <property type="project" value="TreeGrafter"/>
</dbReference>
<evidence type="ECO:0000259" key="4">
    <source>
        <dbReference type="PROSITE" id="PS50048"/>
    </source>
</evidence>
<dbReference type="PROSITE" id="PS50048">
    <property type="entry name" value="ZN2_CY6_FUNGAL_2"/>
    <property type="match status" value="1"/>
</dbReference>
<evidence type="ECO:0000313" key="6">
    <source>
        <dbReference type="Proteomes" id="UP000256645"/>
    </source>
</evidence>
<dbReference type="GO" id="GO:0001080">
    <property type="term" value="P:nitrogen catabolite activation of transcription from RNA polymerase II promoter"/>
    <property type="evidence" value="ECO:0007669"/>
    <property type="project" value="TreeGrafter"/>
</dbReference>
<dbReference type="PANTHER" id="PTHR31668">
    <property type="entry name" value="GLUCOSE TRANSPORT TRANSCRIPTION REGULATOR RGT1-RELATED-RELATED"/>
    <property type="match status" value="1"/>
</dbReference>
<keyword evidence="2" id="KW-0539">Nucleus</keyword>
<feature type="region of interest" description="Disordered" evidence="3">
    <location>
        <begin position="60"/>
        <end position="98"/>
    </location>
</feature>
<organism evidence="5 6">
    <name type="scientific">Coleophoma cylindrospora</name>
    <dbReference type="NCBI Taxonomy" id="1849047"/>
    <lineage>
        <taxon>Eukaryota</taxon>
        <taxon>Fungi</taxon>
        <taxon>Dikarya</taxon>
        <taxon>Ascomycota</taxon>
        <taxon>Pezizomycotina</taxon>
        <taxon>Leotiomycetes</taxon>
        <taxon>Helotiales</taxon>
        <taxon>Dermateaceae</taxon>
        <taxon>Coleophoma</taxon>
    </lineage>
</organism>
<accession>A0A3D8RFW7</accession>
<dbReference type="Proteomes" id="UP000256645">
    <property type="component" value="Unassembled WGS sequence"/>
</dbReference>
<dbReference type="InterPro" id="IPR001138">
    <property type="entry name" value="Zn2Cys6_DnaBD"/>
</dbReference>
<evidence type="ECO:0000313" key="5">
    <source>
        <dbReference type="EMBL" id="RDW72953.1"/>
    </source>
</evidence>
<evidence type="ECO:0000256" key="1">
    <source>
        <dbReference type="ARBA" id="ARBA00022723"/>
    </source>
</evidence>
<dbReference type="STRING" id="1849047.A0A3D8RFW7"/>
<dbReference type="Gene3D" id="4.10.240.10">
    <property type="entry name" value="Zn(2)-C6 fungal-type DNA-binding domain"/>
    <property type="match status" value="1"/>
</dbReference>
<keyword evidence="6" id="KW-1185">Reference proteome</keyword>
<dbReference type="CDD" id="cd12148">
    <property type="entry name" value="fungal_TF_MHR"/>
    <property type="match status" value="1"/>
</dbReference>
<dbReference type="EMBL" id="PDLM01000007">
    <property type="protein sequence ID" value="RDW72953.1"/>
    <property type="molecule type" value="Genomic_DNA"/>
</dbReference>
<proteinExistence type="predicted"/>
<dbReference type="GO" id="GO:0008270">
    <property type="term" value="F:zinc ion binding"/>
    <property type="evidence" value="ECO:0007669"/>
    <property type="project" value="InterPro"/>
</dbReference>
<sequence>MAEPPVVAAPQNGTTSNGYARRDRPCDACRRRKSRCIMLQDATVCIMCQSRSEECTFVENPQRRKRRKLDTDGSSPDVSKPRSPGTERNSRPKLPLTDYTDLQGSLLKGTLGLQNRQHGRYLGSTTEYDTRLINLSPFDGKGESVGTPGTLRRVSQKTHFLMKADTQAEIDEELANLDAVEAIVQPHGKALVDLYFRIIHPSFPIMHKKVFLEKYARTYREFTPPVLAAVYILALNWWSYSPELVSLPKPDVRNLEKLVPKMMSDVLNRPKLSTVQGGLLLLQCPDGASWALTSQLVAVGQNLGLHLDCSKWKIPEWERGLRKRLGWALFMQDKWGALVHGRSSHIWKDNWVVKPVELEDFPETADDDDDEEGSSEVEQGRQQFMHMISLTDILADVLNTFYTLKYTTDLDNQDHTALMSTLERAKPLQLRLRDWYASLPQCLAMGETKARKLSSTGSLHLAYFATEMTLHRAIIRFDTAKDDSMRPITRAAAKMRFVSAIEFVRRLEAAHLQSFWYFASKVNLAIVATFGSILWATSDDTKECEYYRSQLAEYRWTLRVSSKSAEFMKFTVGMLDTSAVFAKEPNQGNSNGAAISKVIPKEEEDSGTEANNNSNQSPYPGSSNAYSTEESPAMNTSNMYNNVVFNHVSNLEQEEFSWADFTAADSWTPANTVSGMAQDWAGGGNFNYTYDNIQGMEDMLGNRRIIEEWDEHGNGLAEF</sequence>
<dbReference type="SMART" id="SM00906">
    <property type="entry name" value="Fungal_trans"/>
    <property type="match status" value="1"/>
</dbReference>
<comment type="caution">
    <text evidence="5">The sequence shown here is derived from an EMBL/GenBank/DDBJ whole genome shotgun (WGS) entry which is preliminary data.</text>
</comment>
<feature type="domain" description="Zn(2)-C6 fungal-type" evidence="4">
    <location>
        <begin position="25"/>
        <end position="57"/>
    </location>
</feature>
<dbReference type="Pfam" id="PF04082">
    <property type="entry name" value="Fungal_trans"/>
    <property type="match status" value="1"/>
</dbReference>
<evidence type="ECO:0000256" key="2">
    <source>
        <dbReference type="ARBA" id="ARBA00023242"/>
    </source>
</evidence>